<keyword evidence="1" id="KW-1133">Transmembrane helix</keyword>
<protein>
    <recommendedName>
        <fullName evidence="2">Piezo TM25-28 domain-containing protein</fullName>
    </recommendedName>
</protein>
<evidence type="ECO:0000259" key="2">
    <source>
        <dbReference type="Pfam" id="PF15917"/>
    </source>
</evidence>
<dbReference type="GO" id="GO:0008381">
    <property type="term" value="F:mechanosensitive monoatomic ion channel activity"/>
    <property type="evidence" value="ECO:0007669"/>
    <property type="project" value="InterPro"/>
</dbReference>
<dbReference type="Ensembl" id="ENSPSMT00000015609.1">
    <property type="protein sequence ID" value="ENSPSMP00000013411.1"/>
    <property type="gene ID" value="ENSPSMG00000009632.1"/>
</dbReference>
<keyword evidence="4" id="KW-1185">Reference proteome</keyword>
<dbReference type="Proteomes" id="UP000694414">
    <property type="component" value="Unplaced"/>
</dbReference>
<sequence length="452" mass="51937">MLYQLKVVSPHRYSSNCTEPFPNSTNLLATEINQSVLYRGPVDPANWFGVRKGFPNLGYIQNHLQILLLLTFEAVVYRRQEHHRRQHQLAPLPAQAVCAEGTRQWLDRDLLSCLKYFINFFFYKFGLEICFLMAVNVIGQRMNFMVLLHGCWLVAILTRRHRRVIARLWPNYCLFLTLFLLYQYLLCLGVPPALCMDYPWRWSQAIPMNSALIKWLYLPDFFRAPNSTNLFSDFLLLLCASQQWQVFAAERTEEWQRVAGTNTDRLEPLRGEPNPVPNFIHCRSYLDMLKVAVFRYLFWLVLVVVFVTGATRISIFGLGYLLACFYLLLFGTSLLRKDTRAQLVLWDCLILYNVTVIISKNMLSVSRFCWVIQLFSLVCTVKGYYDRELRAARLGLPGTDGPGGLHVPCVCPTAPQGLHHQGPQWAQTAGTWGQARPTPAGLIPLFRGGAQS</sequence>
<dbReference type="InterPro" id="IPR027272">
    <property type="entry name" value="Piezo"/>
</dbReference>
<reference evidence="3" key="2">
    <citation type="submission" date="2025-09" db="UniProtKB">
        <authorList>
            <consortium name="Ensembl"/>
        </authorList>
    </citation>
    <scope>IDENTIFICATION</scope>
</reference>
<evidence type="ECO:0000256" key="1">
    <source>
        <dbReference type="SAM" id="Phobius"/>
    </source>
</evidence>
<proteinExistence type="predicted"/>
<feature type="domain" description="Piezo TM25-28" evidence="2">
    <location>
        <begin position="272"/>
        <end position="389"/>
    </location>
</feature>
<dbReference type="PANTHER" id="PTHR47049:SF5">
    <property type="entry name" value="PIEZO-TYPE MECHANOSENSITIVE ION CHANNEL COMPONENT"/>
    <property type="match status" value="1"/>
</dbReference>
<dbReference type="InterPro" id="IPR031805">
    <property type="entry name" value="Piezo_TM25-28"/>
</dbReference>
<evidence type="ECO:0000313" key="4">
    <source>
        <dbReference type="Proteomes" id="UP000694414"/>
    </source>
</evidence>
<keyword evidence="1" id="KW-0812">Transmembrane</keyword>
<organism evidence="3 4">
    <name type="scientific">Prolemur simus</name>
    <name type="common">Greater bamboo lemur</name>
    <name type="synonym">Hapalemur simus</name>
    <dbReference type="NCBI Taxonomy" id="1328070"/>
    <lineage>
        <taxon>Eukaryota</taxon>
        <taxon>Metazoa</taxon>
        <taxon>Chordata</taxon>
        <taxon>Craniata</taxon>
        <taxon>Vertebrata</taxon>
        <taxon>Euteleostomi</taxon>
        <taxon>Mammalia</taxon>
        <taxon>Eutheria</taxon>
        <taxon>Euarchontoglires</taxon>
        <taxon>Primates</taxon>
        <taxon>Strepsirrhini</taxon>
        <taxon>Lemuriformes</taxon>
        <taxon>Lemuridae</taxon>
        <taxon>Prolemur</taxon>
    </lineage>
</organism>
<accession>A0A8C8Z6V8</accession>
<dbReference type="GO" id="GO:0016020">
    <property type="term" value="C:membrane"/>
    <property type="evidence" value="ECO:0007669"/>
    <property type="project" value="InterPro"/>
</dbReference>
<name>A0A8C8Z6V8_PROSS</name>
<dbReference type="AlphaFoldDB" id="A0A8C8Z6V8"/>
<feature type="transmembrane region" description="Helical" evidence="1">
    <location>
        <begin position="116"/>
        <end position="138"/>
    </location>
</feature>
<keyword evidence="1" id="KW-0472">Membrane</keyword>
<feature type="transmembrane region" description="Helical" evidence="1">
    <location>
        <begin position="296"/>
        <end position="329"/>
    </location>
</feature>
<dbReference type="GeneTree" id="ENSGT00940000157348"/>
<reference evidence="3" key="1">
    <citation type="submission" date="2025-08" db="UniProtKB">
        <authorList>
            <consortium name="Ensembl"/>
        </authorList>
    </citation>
    <scope>IDENTIFICATION</scope>
</reference>
<evidence type="ECO:0000313" key="3">
    <source>
        <dbReference type="Ensembl" id="ENSPSMP00000013411.1"/>
    </source>
</evidence>
<dbReference type="PANTHER" id="PTHR47049">
    <property type="entry name" value="PIEZO-TYPE MECHANOSENSITIVE ION CHANNEL HOMOLOG"/>
    <property type="match status" value="1"/>
</dbReference>
<dbReference type="Pfam" id="PF15917">
    <property type="entry name" value="Piezo_TM25-28"/>
    <property type="match status" value="1"/>
</dbReference>
<feature type="transmembrane region" description="Helical" evidence="1">
    <location>
        <begin position="172"/>
        <end position="194"/>
    </location>
</feature>